<name>A0A8X6GP77_TRICU</name>
<dbReference type="Gene3D" id="1.20.120.20">
    <property type="entry name" value="Apolipoprotein"/>
    <property type="match status" value="1"/>
</dbReference>
<dbReference type="Proteomes" id="UP000887116">
    <property type="component" value="Unassembled WGS sequence"/>
</dbReference>
<organism evidence="1 2">
    <name type="scientific">Trichonephila clavata</name>
    <name type="common">Joro spider</name>
    <name type="synonym">Nephila clavata</name>
    <dbReference type="NCBI Taxonomy" id="2740835"/>
    <lineage>
        <taxon>Eukaryota</taxon>
        <taxon>Metazoa</taxon>
        <taxon>Ecdysozoa</taxon>
        <taxon>Arthropoda</taxon>
        <taxon>Chelicerata</taxon>
        <taxon>Arachnida</taxon>
        <taxon>Araneae</taxon>
        <taxon>Araneomorphae</taxon>
        <taxon>Entelegynae</taxon>
        <taxon>Araneoidea</taxon>
        <taxon>Nephilidae</taxon>
        <taxon>Trichonephila</taxon>
    </lineage>
</organism>
<dbReference type="AlphaFoldDB" id="A0A8X6GP77"/>
<comment type="caution">
    <text evidence="1">The sequence shown here is derived from an EMBL/GenBank/DDBJ whole genome shotgun (WGS) entry which is preliminary data.</text>
</comment>
<evidence type="ECO:0000313" key="2">
    <source>
        <dbReference type="Proteomes" id="UP000887116"/>
    </source>
</evidence>
<reference evidence="1" key="1">
    <citation type="submission" date="2020-07" db="EMBL/GenBank/DDBJ databases">
        <title>Multicomponent nature underlies the extraordinary mechanical properties of spider dragline silk.</title>
        <authorList>
            <person name="Kono N."/>
            <person name="Nakamura H."/>
            <person name="Mori M."/>
            <person name="Yoshida Y."/>
            <person name="Ohtoshi R."/>
            <person name="Malay A.D."/>
            <person name="Moran D.A.P."/>
            <person name="Tomita M."/>
            <person name="Numata K."/>
            <person name="Arakawa K."/>
        </authorList>
    </citation>
    <scope>NUCLEOTIDE SEQUENCE</scope>
</reference>
<keyword evidence="2" id="KW-1185">Reference proteome</keyword>
<dbReference type="EMBL" id="BMAO01016064">
    <property type="protein sequence ID" value="GFR06050.1"/>
    <property type="molecule type" value="Genomic_DNA"/>
</dbReference>
<dbReference type="Pfam" id="PF05380">
    <property type="entry name" value="Peptidase_A17"/>
    <property type="match status" value="1"/>
</dbReference>
<dbReference type="OrthoDB" id="6427216at2759"/>
<accession>A0A8X6GP77</accession>
<proteinExistence type="predicted"/>
<evidence type="ECO:0000313" key="1">
    <source>
        <dbReference type="EMBL" id="GFR06050.1"/>
    </source>
</evidence>
<sequence length="681" mass="78336">MSDVYMDDLLTGADDLESGRKLQEQLVSLLRGAGMELHKWSASNPLLLQDSMCQDKDLSYSSSTETKTLGLLWKPHPDSFAFKISPMTSNCDSLIVTMKSVISTIARIFDPLGLIGPVITRATIFLQSLWQLKLDWNYPLPSNLVSYWKSYIDALESINCLNIPRYCLQDKSIRTELYGFSYSSVKAYGAALYLRCIDSSGQISVRFLCSKSKVAPLKSAEATLANIRNSFWIPSARNVVRKILRTCITCRKVSAKSSQQLMADLPAARVTTCRVFSQGNHHSFAMKLLAVLIISCFALASAVPLYDSQDLQTSYFDDFMTDLAFEIEERATFDEVKKQLRDRLDDFIKKVKDAIDQGKAVKGNFLEKMNELREKMKKLGIDLGEKSKTFFDKIGEHGRDVLKKILENLGIHKRDLDEHVDAILLAEGDPDVIADLKAKFKDMVKRLKDAFESGKSIKDALEKLEIIRKKLKEYNIDLGDFGGEFLEQLKDRIKDYWKKLKEKLGAKRSADIDVFGMFEQLKELIKEKFNPEKLKELIEKYFGKGSEVAEQLISILKEKGEKRKQRILDWLKKVLGEKEQRSISEEYEKIRDYFKDLKIKLREKFTRFGQWVKGKYERGLEKSKDRLENVKRIAKEFLHDTKNISKDVAEEALGFFREYKDDLGLIFEDIKEKARQILKEI</sequence>
<dbReference type="InterPro" id="IPR008042">
    <property type="entry name" value="Retrotrans_Pao"/>
</dbReference>
<protein>
    <submittedName>
        <fullName evidence="1">Uncharacterized protein</fullName>
    </submittedName>
</protein>
<dbReference type="PANTHER" id="PTHR47331">
    <property type="entry name" value="PHD-TYPE DOMAIN-CONTAINING PROTEIN"/>
    <property type="match status" value="1"/>
</dbReference>
<gene>
    <name evidence="1" type="primary">AVEN_159598_1</name>
    <name evidence="1" type="ORF">TNCT_487161</name>
</gene>